<dbReference type="InterPro" id="IPR036397">
    <property type="entry name" value="RNaseH_sf"/>
</dbReference>
<sequence>MKIIGLDLSLTSTGVAVIETGDGRESWTVQRVKSNGKKDATLADRTDRLRRLAVKILVPVNGADLVVIEGPAYHQSNPGMHDRSGLWWLVTERLHAYGWPTVEVPPSVLKKYATGKGNASKDQVLAAVVRRYPDVEVGGNDEADALVLAAMGARHLGHPIEASLPATHAAVTASVRWPFEEVPF</sequence>
<accession>A0A1I3LMM3</accession>
<dbReference type="SUPFAM" id="SSF53098">
    <property type="entry name" value="Ribonuclease H-like"/>
    <property type="match status" value="1"/>
</dbReference>
<organism evidence="7 8">
    <name type="scientific">Nocardioides psychrotolerans</name>
    <dbReference type="NCBI Taxonomy" id="1005945"/>
    <lineage>
        <taxon>Bacteria</taxon>
        <taxon>Bacillati</taxon>
        <taxon>Actinomycetota</taxon>
        <taxon>Actinomycetes</taxon>
        <taxon>Propionibacteriales</taxon>
        <taxon>Nocardioidaceae</taxon>
        <taxon>Nocardioides</taxon>
    </lineage>
</organism>
<dbReference type="GO" id="GO:0006281">
    <property type="term" value="P:DNA repair"/>
    <property type="evidence" value="ECO:0007669"/>
    <property type="project" value="UniProtKB-KW"/>
</dbReference>
<evidence type="ECO:0000256" key="6">
    <source>
        <dbReference type="ARBA" id="ARBA00023204"/>
    </source>
</evidence>
<keyword evidence="4" id="KW-0238">DNA-binding</keyword>
<keyword evidence="5" id="KW-0233">DNA recombination</keyword>
<evidence type="ECO:0000256" key="5">
    <source>
        <dbReference type="ARBA" id="ARBA00023172"/>
    </source>
</evidence>
<evidence type="ECO:0000256" key="4">
    <source>
        <dbReference type="ARBA" id="ARBA00023125"/>
    </source>
</evidence>
<reference evidence="7 8" key="1">
    <citation type="submission" date="2016-10" db="EMBL/GenBank/DDBJ databases">
        <authorList>
            <person name="de Groot N.N."/>
        </authorList>
    </citation>
    <scope>NUCLEOTIDE SEQUENCE [LARGE SCALE GENOMIC DNA]</scope>
    <source>
        <strain evidence="7 8">CGMCC 1.11156</strain>
    </source>
</reference>
<dbReference type="PRINTS" id="PR00696">
    <property type="entry name" value="RSOLVASERUVC"/>
</dbReference>
<name>A0A1I3LMM3_9ACTN</name>
<dbReference type="GO" id="GO:0003677">
    <property type="term" value="F:DNA binding"/>
    <property type="evidence" value="ECO:0007669"/>
    <property type="project" value="UniProtKB-KW"/>
</dbReference>
<dbReference type="InterPro" id="IPR012337">
    <property type="entry name" value="RNaseH-like_sf"/>
</dbReference>
<evidence type="ECO:0000256" key="1">
    <source>
        <dbReference type="ARBA" id="ARBA00009518"/>
    </source>
</evidence>
<dbReference type="AlphaFoldDB" id="A0A1I3LMM3"/>
<dbReference type="STRING" id="1005945.SAMN05216561_11424"/>
<keyword evidence="2" id="KW-0227">DNA damage</keyword>
<dbReference type="RefSeq" id="WP_091115338.1">
    <property type="nucleotide sequence ID" value="NZ_BKAF01000017.1"/>
</dbReference>
<evidence type="ECO:0000313" key="8">
    <source>
        <dbReference type="Proteomes" id="UP000198649"/>
    </source>
</evidence>
<keyword evidence="8" id="KW-1185">Reference proteome</keyword>
<comment type="similarity">
    <text evidence="1">Belongs to the RuvC family.</text>
</comment>
<dbReference type="EMBL" id="FOQG01000014">
    <property type="protein sequence ID" value="SFI85726.1"/>
    <property type="molecule type" value="Genomic_DNA"/>
</dbReference>
<dbReference type="OrthoDB" id="3359450at2"/>
<gene>
    <name evidence="7" type="ORF">SAMN05216561_11424</name>
</gene>
<protein>
    <submittedName>
        <fullName evidence="7">Crossover junction endodeoxyribonuclease RuvC</fullName>
    </submittedName>
</protein>
<keyword evidence="6" id="KW-0234">DNA repair</keyword>
<dbReference type="Gene3D" id="3.30.420.10">
    <property type="entry name" value="Ribonuclease H-like superfamily/Ribonuclease H"/>
    <property type="match status" value="1"/>
</dbReference>
<evidence type="ECO:0000256" key="3">
    <source>
        <dbReference type="ARBA" id="ARBA00022842"/>
    </source>
</evidence>
<dbReference type="GO" id="GO:0004520">
    <property type="term" value="F:DNA endonuclease activity"/>
    <property type="evidence" value="ECO:0007669"/>
    <property type="project" value="InterPro"/>
</dbReference>
<keyword evidence="3" id="KW-0460">Magnesium</keyword>
<dbReference type="Proteomes" id="UP000198649">
    <property type="component" value="Unassembled WGS sequence"/>
</dbReference>
<dbReference type="InterPro" id="IPR002176">
    <property type="entry name" value="X-over_junc_endoDNase_RuvC"/>
</dbReference>
<evidence type="ECO:0000313" key="7">
    <source>
        <dbReference type="EMBL" id="SFI85726.1"/>
    </source>
</evidence>
<dbReference type="GO" id="GO:0006310">
    <property type="term" value="P:DNA recombination"/>
    <property type="evidence" value="ECO:0007669"/>
    <property type="project" value="UniProtKB-KW"/>
</dbReference>
<proteinExistence type="inferred from homology"/>
<evidence type="ECO:0000256" key="2">
    <source>
        <dbReference type="ARBA" id="ARBA00022763"/>
    </source>
</evidence>